<dbReference type="SUPFAM" id="SSF52540">
    <property type="entry name" value="P-loop containing nucleoside triphosphate hydrolases"/>
    <property type="match status" value="1"/>
</dbReference>
<accession>A0A2C9DYT8</accession>
<dbReference type="EMBL" id="CP000942">
    <property type="protein sequence ID" value="ACA33103.1"/>
    <property type="molecule type" value="Genomic_DNA"/>
</dbReference>
<organism evidence="1 2">
    <name type="scientific">Ureaplasma parvum serovar 3 (strain ATCC 27815 / 27 / NCTC 11736)</name>
    <dbReference type="NCBI Taxonomy" id="505682"/>
    <lineage>
        <taxon>Bacteria</taxon>
        <taxon>Bacillati</taxon>
        <taxon>Mycoplasmatota</taxon>
        <taxon>Mycoplasmoidales</taxon>
        <taxon>Mycoplasmoidaceae</taxon>
        <taxon>Ureaplasma</taxon>
    </lineage>
</organism>
<dbReference type="HOGENOM" id="CLU_006229_4_5_14"/>
<reference evidence="1 2" key="1">
    <citation type="submission" date="2008-02" db="EMBL/GenBank/DDBJ databases">
        <title>Genome sequence of Ureaplasma parvum serovar 3.</title>
        <authorList>
            <person name="Methe B.A."/>
            <person name="Glass J."/>
            <person name="Waites K."/>
            <person name="Shrivastava S."/>
        </authorList>
    </citation>
    <scope>NUCLEOTIDE SEQUENCE [LARGE SCALE GENOMIC DNA]</scope>
    <source>
        <strain evidence="2">ATCC 27815 / 27 / NCTC 11736</strain>
    </source>
</reference>
<dbReference type="KEGG" id="upa:UPA3_0019"/>
<proteinExistence type="predicted"/>
<protein>
    <submittedName>
        <fullName evidence="1">DNA polymerase III delta subunit</fullName>
    </submittedName>
</protein>
<dbReference type="Gene3D" id="3.40.50.300">
    <property type="entry name" value="P-loop containing nucleotide triphosphate hydrolases"/>
    <property type="match status" value="1"/>
</dbReference>
<sequence length="264" mass="30985">MKYSFANLLIQSPKTSLESGIEEIMLAFIYEKNHKEQSFYVTKVKNKQYFDLKIYDGLSMKKSDVIDLQNTFLCDGVEDINLKFYLIKNIDLASKYVLNALLKFIEEPPKNTIAIFSTKNLNQVLKTIKSRCQLFYLPTNHDLYKKLINQINQPIDLVECDLMFDDLDELKILLENKEINDVLTYYGKLSDLRSFEILNDLKEIFKNLSTLQIHYLLKLIFIRINNVNSKEIILDLMRANLKININKNNLFTIIYTIINKNKGD</sequence>
<dbReference type="Pfam" id="PF13177">
    <property type="entry name" value="DNA_pol3_delta2"/>
    <property type="match status" value="1"/>
</dbReference>
<name>A0A2C9DYT8_UREP2</name>
<dbReference type="GO" id="GO:0006261">
    <property type="term" value="P:DNA-templated DNA replication"/>
    <property type="evidence" value="ECO:0007669"/>
    <property type="project" value="TreeGrafter"/>
</dbReference>
<dbReference type="GeneID" id="29672246"/>
<evidence type="ECO:0000313" key="2">
    <source>
        <dbReference type="Proteomes" id="UP000002162"/>
    </source>
</evidence>
<dbReference type="PANTHER" id="PTHR11669:SF0">
    <property type="entry name" value="PROTEIN STICHEL-LIKE 2"/>
    <property type="match status" value="1"/>
</dbReference>
<dbReference type="Proteomes" id="UP000002162">
    <property type="component" value="Chromosome"/>
</dbReference>
<evidence type="ECO:0000313" key="1">
    <source>
        <dbReference type="EMBL" id="ACA33103.1"/>
    </source>
</evidence>
<gene>
    <name evidence="1" type="ordered locus">UPA3_0019</name>
</gene>
<dbReference type="AlphaFoldDB" id="A0A2C9DYT8"/>
<dbReference type="RefSeq" id="WP_006688710.1">
    <property type="nucleotide sequence ID" value="NC_010503.1"/>
</dbReference>
<dbReference type="InterPro" id="IPR050238">
    <property type="entry name" value="DNA_Rep/Repair_Clamp_Loader"/>
</dbReference>
<dbReference type="InterPro" id="IPR027417">
    <property type="entry name" value="P-loop_NTPase"/>
</dbReference>
<dbReference type="PANTHER" id="PTHR11669">
    <property type="entry name" value="REPLICATION FACTOR C / DNA POLYMERASE III GAMMA-TAU SUBUNIT"/>
    <property type="match status" value="1"/>
</dbReference>